<dbReference type="EMBL" id="JAMZIH010005884">
    <property type="protein sequence ID" value="KAJ1674538.1"/>
    <property type="molecule type" value="Genomic_DNA"/>
</dbReference>
<evidence type="ECO:0000313" key="2">
    <source>
        <dbReference type="Proteomes" id="UP001145114"/>
    </source>
</evidence>
<gene>
    <name evidence="1" type="primary">rsd1</name>
    <name evidence="1" type="ORF">EV182_003080</name>
</gene>
<organism evidence="1 2">
    <name type="scientific">Spiromyces aspiralis</name>
    <dbReference type="NCBI Taxonomy" id="68401"/>
    <lineage>
        <taxon>Eukaryota</taxon>
        <taxon>Fungi</taxon>
        <taxon>Fungi incertae sedis</taxon>
        <taxon>Zoopagomycota</taxon>
        <taxon>Kickxellomycotina</taxon>
        <taxon>Kickxellomycetes</taxon>
        <taxon>Kickxellales</taxon>
        <taxon>Kickxellaceae</taxon>
        <taxon>Spiromyces</taxon>
    </lineage>
</organism>
<protein>
    <submittedName>
        <fullName evidence="1">Splicing factor</fullName>
    </submittedName>
</protein>
<accession>A0ACC1HFM5</accession>
<keyword evidence="2" id="KW-1185">Reference proteome</keyword>
<proteinExistence type="predicted"/>
<dbReference type="Proteomes" id="UP001145114">
    <property type="component" value="Unassembled WGS sequence"/>
</dbReference>
<evidence type="ECO:0000313" key="1">
    <source>
        <dbReference type="EMBL" id="KAJ1674538.1"/>
    </source>
</evidence>
<feature type="non-terminal residue" evidence="1">
    <location>
        <position position="1"/>
    </location>
</feature>
<name>A0ACC1HFM5_9FUNG</name>
<reference evidence="1" key="1">
    <citation type="submission" date="2022-06" db="EMBL/GenBank/DDBJ databases">
        <title>Phylogenomic reconstructions and comparative analyses of Kickxellomycotina fungi.</title>
        <authorList>
            <person name="Reynolds N.K."/>
            <person name="Stajich J.E."/>
            <person name="Barry K."/>
            <person name="Grigoriev I.V."/>
            <person name="Crous P."/>
            <person name="Smith M.E."/>
        </authorList>
    </citation>
    <scope>NUCLEOTIDE SEQUENCE</scope>
    <source>
        <strain evidence="1">RSA 2271</strain>
    </source>
</reference>
<sequence length="355" mass="38268">KDRRTVFVTQLAARLTNRELREFFEKAGKVHSARIVADRISRRSKGVGYVEFEDLESVPKAVGLTGEKLLGIPIIVQYSEAEKNRQSAVKEYNLSGSAPLLYAPASAAAFADLGGSGGDKLYISNIPAAITEEDIKSLFSTIGEIDSFRLFASAQPPQSTTSRCNDAIVQYKNPAVARRVLTELNGLDLLGTKLAIRHATEQECEAAGLSGQPAVEAVEEQRQQPLPSSPVAPVDAPSATLGNGGERSPVTAPTTAHTISTPTETITSTEQQQQQKQTEEATEESHSASNGTDAGAESPTTALMLSNMFDPEEETAAGEPNWVQELQEDVGNECEKYGHLLRVDIDPNSKVKRQF</sequence>
<comment type="caution">
    <text evidence="1">The sequence shown here is derived from an EMBL/GenBank/DDBJ whole genome shotgun (WGS) entry which is preliminary data.</text>
</comment>